<dbReference type="Proteomes" id="UP000324392">
    <property type="component" value="Chromosome"/>
</dbReference>
<name>A0A455VPD3_9GAMM</name>
<dbReference type="AlphaFoldDB" id="A0A455VPD3"/>
<accession>A0A455VPD3</accession>
<evidence type="ECO:0000313" key="2">
    <source>
        <dbReference type="Proteomes" id="UP000324392"/>
    </source>
</evidence>
<organism evidence="1 2">
    <name type="scientific">Serratia symbiotica</name>
    <dbReference type="NCBI Taxonomy" id="138074"/>
    <lineage>
        <taxon>Bacteria</taxon>
        <taxon>Pseudomonadati</taxon>
        <taxon>Pseudomonadota</taxon>
        <taxon>Gammaproteobacteria</taxon>
        <taxon>Enterobacterales</taxon>
        <taxon>Yersiniaceae</taxon>
        <taxon>Serratia</taxon>
    </lineage>
</organism>
<proteinExistence type="predicted"/>
<dbReference type="Pfam" id="PF10076">
    <property type="entry name" value="Phage_Mu_Gp48"/>
    <property type="match status" value="1"/>
</dbReference>
<protein>
    <submittedName>
        <fullName evidence="1">Hypothetical phage protein</fullName>
    </submittedName>
</protein>
<sequence>MSIMTNLDDEYTQLLRTLLPPGPAWDEEDPLIKGLVSSLAQAHQHVDSLMIEMNPAQSVELINRYEKLCGLPDKCLANRAQTLEERQRVLDAKVNTVGGINEAFFKKQLEILGYPTATIEQFQHLDSTPDPTWGDKWRYYWRVNIPAEANVRWISCTSSCNESIRTWGDSAVEFVIERQCPSHTQVLFAYIKGENDASH</sequence>
<dbReference type="EMBL" id="AP019531">
    <property type="protein sequence ID" value="BBI91835.1"/>
    <property type="molecule type" value="Genomic_DNA"/>
</dbReference>
<evidence type="ECO:0000313" key="1">
    <source>
        <dbReference type="EMBL" id="BBI91835.1"/>
    </source>
</evidence>
<gene>
    <name evidence="1" type="ORF">SSYIS1_12450</name>
</gene>
<reference evidence="1 2" key="1">
    <citation type="submission" date="2019-03" db="EMBL/GenBank/DDBJ databases">
        <title>The genome sequence of Candidatus Serratia symbiotica strain IS.</title>
        <authorList>
            <person name="Nikoh N."/>
            <person name="Koga R."/>
            <person name="Oshima K."/>
            <person name="Hattori M."/>
            <person name="Fukatsu T."/>
        </authorList>
    </citation>
    <scope>NUCLEOTIDE SEQUENCE [LARGE SCALE GENOMIC DNA]</scope>
    <source>
        <strain evidence="1 2">IS</strain>
    </source>
</reference>
<dbReference type="InterPro" id="IPR018755">
    <property type="entry name" value="Phage_Mu_Gp48"/>
</dbReference>